<dbReference type="FunFam" id="1.10.45.10:FF:000001">
    <property type="entry name" value="D-lactate dehydrogenase mitochondrial"/>
    <property type="match status" value="1"/>
</dbReference>
<proteinExistence type="inferred from homology"/>
<keyword evidence="7" id="KW-1185">Reference proteome</keyword>
<comment type="caution">
    <text evidence="6">The sequence shown here is derived from an EMBL/GenBank/DDBJ whole genome shotgun (WGS) entry which is preliminary data.</text>
</comment>
<dbReference type="InterPro" id="IPR051264">
    <property type="entry name" value="FAD-oxidored/transferase_4"/>
</dbReference>
<evidence type="ECO:0000259" key="5">
    <source>
        <dbReference type="PROSITE" id="PS51387"/>
    </source>
</evidence>
<dbReference type="InterPro" id="IPR004113">
    <property type="entry name" value="FAD-bd_oxidored_4_C"/>
</dbReference>
<evidence type="ECO:0000256" key="2">
    <source>
        <dbReference type="ARBA" id="ARBA00008000"/>
    </source>
</evidence>
<evidence type="ECO:0000256" key="4">
    <source>
        <dbReference type="ARBA" id="ARBA00022827"/>
    </source>
</evidence>
<dbReference type="Proteomes" id="UP000294692">
    <property type="component" value="Unassembled WGS sequence"/>
</dbReference>
<reference evidence="6 7" key="1">
    <citation type="submission" date="2019-03" db="EMBL/GenBank/DDBJ databases">
        <title>Genomic Encyclopedia of Type Strains, Phase IV (KMG-IV): sequencing the most valuable type-strain genomes for metagenomic binning, comparative biology and taxonomic classification.</title>
        <authorList>
            <person name="Goeker M."/>
        </authorList>
    </citation>
    <scope>NUCLEOTIDE SEQUENCE [LARGE SCALE GENOMIC DNA]</scope>
    <source>
        <strain evidence="6 7">DSM 100048</strain>
    </source>
</reference>
<protein>
    <submittedName>
        <fullName evidence="6">FAD/FMN-containing dehydrogenase</fullName>
    </submittedName>
</protein>
<dbReference type="PANTHER" id="PTHR43716">
    <property type="entry name" value="D-2-HYDROXYGLUTARATE DEHYDROGENASE, MITOCHONDRIAL"/>
    <property type="match status" value="1"/>
</dbReference>
<dbReference type="Pfam" id="PF01565">
    <property type="entry name" value="FAD_binding_4"/>
    <property type="match status" value="1"/>
</dbReference>
<evidence type="ECO:0000313" key="7">
    <source>
        <dbReference type="Proteomes" id="UP000294692"/>
    </source>
</evidence>
<name>A0A4R3VF35_9BURK</name>
<gene>
    <name evidence="6" type="ORF">EV686_101298</name>
</gene>
<dbReference type="PANTHER" id="PTHR43716:SF2">
    <property type="entry name" value="BLL6224 PROTEIN"/>
    <property type="match status" value="1"/>
</dbReference>
<feature type="domain" description="FAD-binding PCMH-type" evidence="5">
    <location>
        <begin position="35"/>
        <end position="216"/>
    </location>
</feature>
<dbReference type="Gene3D" id="1.10.45.10">
    <property type="entry name" value="Vanillyl-alcohol Oxidase, Chain A, domain 4"/>
    <property type="match status" value="1"/>
</dbReference>
<dbReference type="Gene3D" id="3.30.465.10">
    <property type="match status" value="1"/>
</dbReference>
<dbReference type="SUPFAM" id="SSF56176">
    <property type="entry name" value="FAD-binding/transporter-associated domain-like"/>
    <property type="match status" value="1"/>
</dbReference>
<comment type="similarity">
    <text evidence="2">Belongs to the FAD-binding oxidoreductase/transferase type 4 family.</text>
</comment>
<dbReference type="Gene3D" id="3.30.43.10">
    <property type="entry name" value="Uridine Diphospho-n-acetylenolpyruvylglucosamine Reductase, domain 2"/>
    <property type="match status" value="1"/>
</dbReference>
<accession>A0A4R3VF35</accession>
<keyword evidence="4" id="KW-0274">FAD</keyword>
<dbReference type="GO" id="GO:0003824">
    <property type="term" value="F:catalytic activity"/>
    <property type="evidence" value="ECO:0007669"/>
    <property type="project" value="InterPro"/>
</dbReference>
<dbReference type="EMBL" id="SMBX01000001">
    <property type="protein sequence ID" value="TCV02841.1"/>
    <property type="molecule type" value="Genomic_DNA"/>
</dbReference>
<comment type="cofactor">
    <cofactor evidence="1">
        <name>FAD</name>
        <dbReference type="ChEBI" id="CHEBI:57692"/>
    </cofactor>
</comment>
<dbReference type="InterPro" id="IPR016169">
    <property type="entry name" value="FAD-bd_PCMH_sub2"/>
</dbReference>
<evidence type="ECO:0000313" key="6">
    <source>
        <dbReference type="EMBL" id="TCV02841.1"/>
    </source>
</evidence>
<dbReference type="SUPFAM" id="SSF55103">
    <property type="entry name" value="FAD-linked oxidases, C-terminal domain"/>
    <property type="match status" value="1"/>
</dbReference>
<organism evidence="6 7">
    <name type="scientific">Paracandidimonas soli</name>
    <dbReference type="NCBI Taxonomy" id="1917182"/>
    <lineage>
        <taxon>Bacteria</taxon>
        <taxon>Pseudomonadati</taxon>
        <taxon>Pseudomonadota</taxon>
        <taxon>Betaproteobacteria</taxon>
        <taxon>Burkholderiales</taxon>
        <taxon>Alcaligenaceae</taxon>
        <taxon>Paracandidimonas</taxon>
    </lineage>
</organism>
<evidence type="ECO:0000256" key="3">
    <source>
        <dbReference type="ARBA" id="ARBA00022630"/>
    </source>
</evidence>
<dbReference type="Gene3D" id="3.30.70.2740">
    <property type="match status" value="1"/>
</dbReference>
<dbReference type="AlphaFoldDB" id="A0A4R3VF35"/>
<dbReference type="InterPro" id="IPR036318">
    <property type="entry name" value="FAD-bd_PCMH-like_sf"/>
</dbReference>
<dbReference type="PROSITE" id="PS51387">
    <property type="entry name" value="FAD_PCMH"/>
    <property type="match status" value="1"/>
</dbReference>
<dbReference type="GO" id="GO:0022904">
    <property type="term" value="P:respiratory electron transport chain"/>
    <property type="evidence" value="ECO:0007669"/>
    <property type="project" value="TreeGrafter"/>
</dbReference>
<dbReference type="InterPro" id="IPR006094">
    <property type="entry name" value="Oxid_FAD_bind_N"/>
</dbReference>
<dbReference type="Gene3D" id="3.30.70.2190">
    <property type="match status" value="1"/>
</dbReference>
<dbReference type="GO" id="GO:0071949">
    <property type="term" value="F:FAD binding"/>
    <property type="evidence" value="ECO:0007669"/>
    <property type="project" value="InterPro"/>
</dbReference>
<dbReference type="OrthoDB" id="8522822at2"/>
<keyword evidence="3" id="KW-0285">Flavoprotein</keyword>
<dbReference type="Pfam" id="PF02913">
    <property type="entry name" value="FAD-oxidase_C"/>
    <property type="match status" value="1"/>
</dbReference>
<dbReference type="RefSeq" id="WP_132472748.1">
    <property type="nucleotide sequence ID" value="NZ_JBHRVM010000001.1"/>
</dbReference>
<dbReference type="InterPro" id="IPR016167">
    <property type="entry name" value="FAD-bd_PCMH_sub1"/>
</dbReference>
<evidence type="ECO:0000256" key="1">
    <source>
        <dbReference type="ARBA" id="ARBA00001974"/>
    </source>
</evidence>
<dbReference type="InterPro" id="IPR016166">
    <property type="entry name" value="FAD-bd_PCMH"/>
</dbReference>
<dbReference type="InterPro" id="IPR016171">
    <property type="entry name" value="Vanillyl_alc_oxidase_C-sub2"/>
</dbReference>
<sequence length="494" mass="52874">MSNIVELLLNDFSPTQVIVDQADVAPFCRDYKGYNVGSAQAIIFPGSVEDVQRLVSICRAHSIKIIPQGGNTSTNGGAVPDNVGDSIIVNMSRMNRIVDLDLGNNSVTVEAGVVLGDLNRYLAERGRWFPVSFGSEDSCQIGGNVAMNSGGNNVLRYGMMRENVLGVEAVLGNGTVISNLRPLYKKCVGYDLGQLMIGSEGTLGIVTKAVLKLQYAATQTVTAWLACASLDDAVQILGTVRERLSVQLTAFEVISAFQRQVLAKFSEKLKDPIASPYEWAVLVEFRDASPCSQLTEEVEATLEAVLEQGLASDAIVAANLAQRELFWQHREAVLDANKAFGWTVGHDASVPVSRLPEFAAEVGRKLHAAYPDSHFIAAGHAGDGNIHLGVLFEKSAFGSTAEFRKAALEVNSIVFEIADSLGGHFASEHGIGVLHTEAFSRYIPEENVEAMVQIKTALDPDNVMNPGKIFGMPVPMPHGGNCPAGDGLESGARG</sequence>
<dbReference type="InterPro" id="IPR016164">
    <property type="entry name" value="FAD-linked_Oxase-like_C"/>
</dbReference>